<dbReference type="GO" id="GO:0008270">
    <property type="term" value="F:zinc ion binding"/>
    <property type="evidence" value="ECO:0007669"/>
    <property type="project" value="UniProtKB-KW"/>
</dbReference>
<accession>B6JZS0</accession>
<evidence type="ECO:0000256" key="2">
    <source>
        <dbReference type="ARBA" id="ARBA00022771"/>
    </source>
</evidence>
<dbReference type="Gene3D" id="3.30.40.10">
    <property type="entry name" value="Zinc/RING finger domain, C3HC4 (zinc finger)"/>
    <property type="match status" value="2"/>
</dbReference>
<feature type="compositionally biased region" description="Basic and acidic residues" evidence="5">
    <location>
        <begin position="50"/>
        <end position="59"/>
    </location>
</feature>
<dbReference type="PROSITE" id="PS50016">
    <property type="entry name" value="ZF_PHD_2"/>
    <property type="match status" value="1"/>
</dbReference>
<reference evidence="7 9" key="1">
    <citation type="journal article" date="2011" name="Science">
        <title>Comparative functional genomics of the fission yeasts.</title>
        <authorList>
            <person name="Rhind N."/>
            <person name="Chen Z."/>
            <person name="Yassour M."/>
            <person name="Thompson D.A."/>
            <person name="Haas B.J."/>
            <person name="Habib N."/>
            <person name="Wapinski I."/>
            <person name="Roy S."/>
            <person name="Lin M.F."/>
            <person name="Heiman D.I."/>
            <person name="Young S.K."/>
            <person name="Furuya K."/>
            <person name="Guo Y."/>
            <person name="Pidoux A."/>
            <person name="Chen H.M."/>
            <person name="Robbertse B."/>
            <person name="Goldberg J.M."/>
            <person name="Aoki K."/>
            <person name="Bayne E.H."/>
            <person name="Berlin A.M."/>
            <person name="Desjardins C.A."/>
            <person name="Dobbs E."/>
            <person name="Dukaj L."/>
            <person name="Fan L."/>
            <person name="FitzGerald M.G."/>
            <person name="French C."/>
            <person name="Gujja S."/>
            <person name="Hansen K."/>
            <person name="Keifenheim D."/>
            <person name="Levin J.Z."/>
            <person name="Mosher R.A."/>
            <person name="Mueller C.A."/>
            <person name="Pfiffner J."/>
            <person name="Priest M."/>
            <person name="Russ C."/>
            <person name="Smialowska A."/>
            <person name="Swoboda P."/>
            <person name="Sykes S.M."/>
            <person name="Vaughn M."/>
            <person name="Vengrova S."/>
            <person name="Yoder R."/>
            <person name="Zeng Q."/>
            <person name="Allshire R."/>
            <person name="Baulcombe D."/>
            <person name="Birren B.W."/>
            <person name="Brown W."/>
            <person name="Ekwall K."/>
            <person name="Kellis M."/>
            <person name="Leatherwood J."/>
            <person name="Levin H."/>
            <person name="Margalit H."/>
            <person name="Martienssen R."/>
            <person name="Nieduszynski C.A."/>
            <person name="Spatafora J.W."/>
            <person name="Friedman N."/>
            <person name="Dalgaard J.Z."/>
            <person name="Baumann P."/>
            <person name="Niki H."/>
            <person name="Regev A."/>
            <person name="Nusbaum C."/>
        </authorList>
    </citation>
    <scope>NUCLEOTIDE SEQUENCE [LARGE SCALE GENOMIC DNA]</scope>
    <source>
        <strain evidence="9">yFS275 / FY16936</strain>
    </source>
</reference>
<dbReference type="CDD" id="cd15534">
    <property type="entry name" value="PHD2_PHF12_Rco1"/>
    <property type="match status" value="1"/>
</dbReference>
<organism evidence="7 9">
    <name type="scientific">Schizosaccharomyces japonicus (strain yFS275 / FY16936)</name>
    <name type="common">Fission yeast</name>
    <dbReference type="NCBI Taxonomy" id="402676"/>
    <lineage>
        <taxon>Eukaryota</taxon>
        <taxon>Fungi</taxon>
        <taxon>Dikarya</taxon>
        <taxon>Ascomycota</taxon>
        <taxon>Taphrinomycotina</taxon>
        <taxon>Schizosaccharomycetes</taxon>
        <taxon>Schizosaccharomycetales</taxon>
        <taxon>Schizosaccharomycetaceae</taxon>
        <taxon>Schizosaccharomyces</taxon>
    </lineage>
</organism>
<dbReference type="HOGENOM" id="CLU_586831_0_0_1"/>
<evidence type="ECO:0000256" key="1">
    <source>
        <dbReference type="ARBA" id="ARBA00022723"/>
    </source>
</evidence>
<feature type="region of interest" description="Disordered" evidence="5">
    <location>
        <begin position="50"/>
        <end position="97"/>
    </location>
</feature>
<dbReference type="GO" id="GO:0006357">
    <property type="term" value="P:regulation of transcription by RNA polymerase II"/>
    <property type="evidence" value="ECO:0000318"/>
    <property type="project" value="GO_Central"/>
</dbReference>
<dbReference type="InterPro" id="IPR013083">
    <property type="entry name" value="Znf_RING/FYVE/PHD"/>
</dbReference>
<name>B6JZS0_SCHJY</name>
<feature type="compositionally biased region" description="Polar residues" evidence="5">
    <location>
        <begin position="63"/>
        <end position="90"/>
    </location>
</feature>
<evidence type="ECO:0000256" key="4">
    <source>
        <dbReference type="PROSITE-ProRule" id="PRU00146"/>
    </source>
</evidence>
<evidence type="ECO:0000313" key="7">
    <source>
        <dbReference type="EMBL" id="EEB06070.1"/>
    </source>
</evidence>
<gene>
    <name evidence="8" type="primary">cph2</name>
    <name evidence="7" type="ORF">SJAG_01110</name>
</gene>
<protein>
    <recommendedName>
        <fullName evidence="6">PHD-type domain-containing protein</fullName>
    </recommendedName>
</protein>
<dbReference type="SUPFAM" id="SSF57903">
    <property type="entry name" value="FYVE/PHD zinc finger"/>
    <property type="match status" value="2"/>
</dbReference>
<dbReference type="PANTHER" id="PTHR47636:SF1">
    <property type="entry name" value="TRANSCRIPTIONAL REGULATORY PROTEIN RCO1"/>
    <property type="match status" value="1"/>
</dbReference>
<keyword evidence="2 4" id="KW-0863">Zinc-finger</keyword>
<dbReference type="Pfam" id="PF00628">
    <property type="entry name" value="PHD"/>
    <property type="match status" value="2"/>
</dbReference>
<dbReference type="InterPro" id="IPR019787">
    <property type="entry name" value="Znf_PHD-finger"/>
</dbReference>
<dbReference type="CDD" id="cd15535">
    <property type="entry name" value="PHD1_Rco1"/>
    <property type="match status" value="1"/>
</dbReference>
<dbReference type="InterPro" id="IPR019786">
    <property type="entry name" value="Zinc_finger_PHD-type_CS"/>
</dbReference>
<evidence type="ECO:0000313" key="8">
    <source>
        <dbReference type="JaponicusDB" id="SJAG_01110"/>
    </source>
</evidence>
<dbReference type="GO" id="GO:0032221">
    <property type="term" value="C:Rpd3S complex"/>
    <property type="evidence" value="ECO:0000318"/>
    <property type="project" value="GO_Central"/>
</dbReference>
<dbReference type="RefSeq" id="XP_002172363.1">
    <property type="nucleotide sequence ID" value="XM_002172327.1"/>
</dbReference>
<dbReference type="SMART" id="SM00249">
    <property type="entry name" value="PHD"/>
    <property type="match status" value="2"/>
</dbReference>
<dbReference type="OrthoDB" id="5876363at2759"/>
<evidence type="ECO:0000256" key="3">
    <source>
        <dbReference type="ARBA" id="ARBA00022833"/>
    </source>
</evidence>
<evidence type="ECO:0000259" key="6">
    <source>
        <dbReference type="PROSITE" id="PS50016"/>
    </source>
</evidence>
<evidence type="ECO:0000256" key="5">
    <source>
        <dbReference type="SAM" id="MobiDB-lite"/>
    </source>
</evidence>
<keyword evidence="9" id="KW-1185">Reference proteome</keyword>
<proteinExistence type="predicted"/>
<dbReference type="VEuPathDB" id="FungiDB:SJAG_01110"/>
<dbReference type="AlphaFoldDB" id="B6JZS0"/>
<dbReference type="STRING" id="402676.B6JZS0"/>
<dbReference type="PANTHER" id="PTHR47636">
    <property type="entry name" value="TRANSCRIPTIONAL REGULATORY PROTEIN RCO1"/>
    <property type="match status" value="1"/>
</dbReference>
<evidence type="ECO:0000313" key="9">
    <source>
        <dbReference type="Proteomes" id="UP000001744"/>
    </source>
</evidence>
<dbReference type="InterPro" id="IPR011011">
    <property type="entry name" value="Znf_FYVE_PHD"/>
</dbReference>
<dbReference type="EMBL" id="KE651196">
    <property type="protein sequence ID" value="EEB06070.1"/>
    <property type="molecule type" value="Genomic_DNA"/>
</dbReference>
<sequence length="466" mass="52376">MDHKPWENISDDELLSLKKEADFIEHCVKDGVSSILDTIADGKNETAEIITEKKTKSFEKSGSADTENSSQNGQHGDVSSSVTTERGTSQRPRRLRKRVKRYSEIELEISNWNETVTNQKKTKLETETKSPERKTFGEQIKELMDSFSSPSVTVSEEDNIHGLSDVHNAPTIKINNDFCFSCNGSGNFLCCESCPNSFHFSCLDPPLDEFNLPNESWFCKTCILKKTGLKNVTFESNEDSDMNMVFRKLTQITATSNPSQFRLPAQIYNYFVGIGCSSSGEFKSSGQSKITKFSEKGVTDERDIFIMKNKTDELVCCQRCNTSALVSKYILSCDYCNLYWHPDCLSPPLASLPAGTKKWKCPMHADSVSPSIKIPRTCSIVKTSNSRNVKNCGNIEVDLSYIRLRTSSTLCRRYNYTVSKHYPPTKILFNLLKQKLEGDAVASYNKYMLMLDAILNSGSPVSLDSL</sequence>
<dbReference type="eggNOG" id="KOG4299">
    <property type="taxonomic scope" value="Eukaryota"/>
</dbReference>
<dbReference type="InterPro" id="IPR052819">
    <property type="entry name" value="Chromatin_regulatory_protein"/>
</dbReference>
<keyword evidence="3" id="KW-0862">Zinc</keyword>
<feature type="domain" description="PHD-type" evidence="6">
    <location>
        <begin position="176"/>
        <end position="225"/>
    </location>
</feature>
<dbReference type="InterPro" id="IPR001965">
    <property type="entry name" value="Znf_PHD"/>
</dbReference>
<dbReference type="PROSITE" id="PS01359">
    <property type="entry name" value="ZF_PHD_1"/>
    <property type="match status" value="1"/>
</dbReference>
<keyword evidence="1" id="KW-0479">Metal-binding</keyword>
<dbReference type="JaponicusDB" id="SJAG_01110">
    <property type="gene designation" value="cph2"/>
</dbReference>
<dbReference type="GeneID" id="7048338"/>
<dbReference type="Proteomes" id="UP000001744">
    <property type="component" value="Unassembled WGS sequence"/>
</dbReference>